<evidence type="ECO:0000259" key="4">
    <source>
        <dbReference type="Pfam" id="PF02894"/>
    </source>
</evidence>
<evidence type="ECO:0000313" key="6">
    <source>
        <dbReference type="Proteomes" id="UP001409291"/>
    </source>
</evidence>
<dbReference type="PANTHER" id="PTHR43708">
    <property type="entry name" value="CONSERVED EXPRESSED OXIDOREDUCTASE (EUROFUNG)"/>
    <property type="match status" value="1"/>
</dbReference>
<feature type="domain" description="Gfo/Idh/MocA-like oxidoreductase C-terminal" evidence="4">
    <location>
        <begin position="138"/>
        <end position="352"/>
    </location>
</feature>
<dbReference type="InterPro" id="IPR000683">
    <property type="entry name" value="Gfo/Idh/MocA-like_OxRdtase_N"/>
</dbReference>
<dbReference type="EMBL" id="JBDJNQ010000001">
    <property type="protein sequence ID" value="MEN5375654.1"/>
    <property type="molecule type" value="Genomic_DNA"/>
</dbReference>
<dbReference type="RefSeq" id="WP_260292138.1">
    <property type="nucleotide sequence ID" value="NZ_JBDJLH010000006.1"/>
</dbReference>
<sequence length="360" mass="40335">MMAQKIRVGLIGFGISGQVFHAPVMRSIADLELVKITARKAEQKLIVSEKYPTASAVDHADEILNDDSIDLVVIATSNDMHYPFAKQALLAGKHVVVEKPFTNTSEQADELIALAKESGKILSVYHNLRFNSDFRTIKEVIKDERLGQIKNFEVRYDRFRNHLRPGAWREDNLPGSGIFYDLGAHLIDQTLQLFGRPNAVFADLTIQRPGAGAIDNFELLLYYPEMRVSLKGGMLAKEPTPRYTVFALNGNFLKNGVDPQEELLRAGAFPDEDPNWGKEDPAIYGKLNLLWNGEDLEETVTSKLGSYPDYYQNIADAILGKTPLIVTAEQGRDVIRIIELGIQSQAERRVMSLDNELIGY</sequence>
<dbReference type="SUPFAM" id="SSF51735">
    <property type="entry name" value="NAD(P)-binding Rossmann-fold domains"/>
    <property type="match status" value="1"/>
</dbReference>
<dbReference type="Pfam" id="PF01408">
    <property type="entry name" value="GFO_IDH_MocA"/>
    <property type="match status" value="1"/>
</dbReference>
<name>A0ABV0BPY7_9SPHI</name>
<dbReference type="InterPro" id="IPR036291">
    <property type="entry name" value="NAD(P)-bd_dom_sf"/>
</dbReference>
<dbReference type="NCBIfam" id="NF008607">
    <property type="entry name" value="PRK11579.1"/>
    <property type="match status" value="1"/>
</dbReference>
<feature type="domain" description="Gfo/Idh/MocA-like oxidoreductase N-terminal" evidence="3">
    <location>
        <begin position="6"/>
        <end position="126"/>
    </location>
</feature>
<evidence type="ECO:0000256" key="1">
    <source>
        <dbReference type="ARBA" id="ARBA00010928"/>
    </source>
</evidence>
<gene>
    <name evidence="5" type="ORF">ABE541_00075</name>
</gene>
<dbReference type="Proteomes" id="UP001409291">
    <property type="component" value="Unassembled WGS sequence"/>
</dbReference>
<dbReference type="InterPro" id="IPR051317">
    <property type="entry name" value="Gfo/Idh/MocA_oxidoreduct"/>
</dbReference>
<comment type="similarity">
    <text evidence="1">Belongs to the Gfo/Idh/MocA family.</text>
</comment>
<accession>A0ABV0BPY7</accession>
<protein>
    <submittedName>
        <fullName evidence="5">Oxidoreductase</fullName>
    </submittedName>
</protein>
<evidence type="ECO:0000313" key="5">
    <source>
        <dbReference type="EMBL" id="MEN5375654.1"/>
    </source>
</evidence>
<dbReference type="Gene3D" id="3.40.50.720">
    <property type="entry name" value="NAD(P)-binding Rossmann-like Domain"/>
    <property type="match status" value="1"/>
</dbReference>
<keyword evidence="2" id="KW-0560">Oxidoreductase</keyword>
<evidence type="ECO:0000256" key="2">
    <source>
        <dbReference type="ARBA" id="ARBA00023002"/>
    </source>
</evidence>
<proteinExistence type="inferred from homology"/>
<dbReference type="InterPro" id="IPR004104">
    <property type="entry name" value="Gfo/Idh/MocA-like_OxRdtase_C"/>
</dbReference>
<evidence type="ECO:0000259" key="3">
    <source>
        <dbReference type="Pfam" id="PF01408"/>
    </source>
</evidence>
<comment type="caution">
    <text evidence="5">The sequence shown here is derived from an EMBL/GenBank/DDBJ whole genome shotgun (WGS) entry which is preliminary data.</text>
</comment>
<keyword evidence="6" id="KW-1185">Reference proteome</keyword>
<reference evidence="5 6" key="1">
    <citation type="submission" date="2024-04" db="EMBL/GenBank/DDBJ databases">
        <title>WGS of bacteria from Torrens River.</title>
        <authorList>
            <person name="Wyrsch E.R."/>
            <person name="Drigo B."/>
        </authorList>
    </citation>
    <scope>NUCLEOTIDE SEQUENCE [LARGE SCALE GENOMIC DNA]</scope>
    <source>
        <strain evidence="5 6">TWI391</strain>
    </source>
</reference>
<dbReference type="Pfam" id="PF02894">
    <property type="entry name" value="GFO_IDH_MocA_C"/>
    <property type="match status" value="1"/>
</dbReference>
<dbReference type="Gene3D" id="3.30.360.10">
    <property type="entry name" value="Dihydrodipicolinate Reductase, domain 2"/>
    <property type="match status" value="1"/>
</dbReference>
<organism evidence="5 6">
    <name type="scientific">Sphingobacterium kitahiroshimense</name>
    <dbReference type="NCBI Taxonomy" id="470446"/>
    <lineage>
        <taxon>Bacteria</taxon>
        <taxon>Pseudomonadati</taxon>
        <taxon>Bacteroidota</taxon>
        <taxon>Sphingobacteriia</taxon>
        <taxon>Sphingobacteriales</taxon>
        <taxon>Sphingobacteriaceae</taxon>
        <taxon>Sphingobacterium</taxon>
    </lineage>
</organism>
<dbReference type="PANTHER" id="PTHR43708:SF5">
    <property type="entry name" value="CONSERVED EXPRESSED OXIDOREDUCTASE (EUROFUNG)-RELATED"/>
    <property type="match status" value="1"/>
</dbReference>